<dbReference type="SUPFAM" id="SSF55781">
    <property type="entry name" value="GAF domain-like"/>
    <property type="match status" value="1"/>
</dbReference>
<dbReference type="PROSITE" id="PS51078">
    <property type="entry name" value="ICLR_ED"/>
    <property type="match status" value="1"/>
</dbReference>
<evidence type="ECO:0000313" key="2">
    <source>
        <dbReference type="EMBL" id="SUX26067.1"/>
    </source>
</evidence>
<feature type="domain" description="IclR-ED" evidence="1">
    <location>
        <begin position="1"/>
        <end position="81"/>
    </location>
</feature>
<reference evidence="2 3" key="1">
    <citation type="submission" date="2018-06" db="EMBL/GenBank/DDBJ databases">
        <authorList>
            <consortium name="Pathogen Informatics"/>
            <person name="Doyle S."/>
        </authorList>
    </citation>
    <scope>NUCLEOTIDE SEQUENCE [LARGE SCALE GENOMIC DNA]</scope>
    <source>
        <strain evidence="2 3">NCTC12264</strain>
    </source>
</reference>
<protein>
    <submittedName>
        <fullName evidence="2">LclR family transcriptional regulator</fullName>
    </submittedName>
</protein>
<organism evidence="2 3">
    <name type="scientific">Campylobacter upsaliensis</name>
    <dbReference type="NCBI Taxonomy" id="28080"/>
    <lineage>
        <taxon>Bacteria</taxon>
        <taxon>Pseudomonadati</taxon>
        <taxon>Campylobacterota</taxon>
        <taxon>Epsilonproteobacteria</taxon>
        <taxon>Campylobacterales</taxon>
        <taxon>Campylobacteraceae</taxon>
        <taxon>Campylobacter</taxon>
    </lineage>
</organism>
<name>A0A381EH45_CAMUP</name>
<proteinExistence type="predicted"/>
<dbReference type="AlphaFoldDB" id="A0A381EH45"/>
<dbReference type="InterPro" id="IPR029016">
    <property type="entry name" value="GAF-like_dom_sf"/>
</dbReference>
<dbReference type="Proteomes" id="UP000254161">
    <property type="component" value="Unassembled WGS sequence"/>
</dbReference>
<evidence type="ECO:0000259" key="1">
    <source>
        <dbReference type="PROSITE" id="PS51078"/>
    </source>
</evidence>
<dbReference type="Gene3D" id="3.30.450.40">
    <property type="match status" value="1"/>
</dbReference>
<dbReference type="EMBL" id="UFUZ01000001">
    <property type="protein sequence ID" value="SUX26067.1"/>
    <property type="molecule type" value="Genomic_DNA"/>
</dbReference>
<sequence length="81" mass="9311">MNLSNGNFNGSNVLYLEKIDINHQVQLKSFVDTSYPAYATSLDKALLANKSEFKKLYPQAFKKMTEKTLNNIEELHTELKK</sequence>
<dbReference type="InterPro" id="IPR014757">
    <property type="entry name" value="Tscrpt_reg_IclR_C"/>
</dbReference>
<dbReference type="Pfam" id="PF01614">
    <property type="entry name" value="IclR_C"/>
    <property type="match status" value="1"/>
</dbReference>
<accession>A0A381EH45</accession>
<evidence type="ECO:0000313" key="3">
    <source>
        <dbReference type="Proteomes" id="UP000254161"/>
    </source>
</evidence>
<gene>
    <name evidence="2" type="ORF">NCTC12264_00286</name>
</gene>